<proteinExistence type="inferred from homology"/>
<dbReference type="SUPFAM" id="SSF53850">
    <property type="entry name" value="Periplasmic binding protein-like II"/>
    <property type="match status" value="1"/>
</dbReference>
<evidence type="ECO:0000256" key="2">
    <source>
        <dbReference type="ARBA" id="ARBA00023015"/>
    </source>
</evidence>
<evidence type="ECO:0000256" key="4">
    <source>
        <dbReference type="ARBA" id="ARBA00023163"/>
    </source>
</evidence>
<accession>A0A0U2WZZ8</accession>
<dbReference type="Pfam" id="PF00126">
    <property type="entry name" value="HTH_1"/>
    <property type="match status" value="1"/>
</dbReference>
<dbReference type="InterPro" id="IPR000847">
    <property type="entry name" value="LysR_HTH_N"/>
</dbReference>
<dbReference type="PATRIC" id="fig|1315283.4.peg.2563"/>
<dbReference type="SUPFAM" id="SSF46785">
    <property type="entry name" value="Winged helix' DNA-binding domain"/>
    <property type="match status" value="1"/>
</dbReference>
<sequence>MLVSVELYGYNLKQHFIVLDTIMNGINRLDIKQLRVLNALLDLKNLSQVARKMGLTQQAISEQLRKLRDLFDDRLFIRQGNSMVPTPKALSMQQPICHILKQLEMLLEPEVFIPQTYKGVFTISATDYATQALLPQLFNITRREAPGLKLIVRDFASDNVNQLITAGELDLLISFPEFIPDNLAYVTLLEEQHLCVTGCGNKLTNEPLTLAQIAAYPQLVVSPSRANLRGSHDQWFAAKGFKRNIVMSVPSFSAVPNILHTTDMIAFYPSRLLPNNKVQELTVEALPPPFKVIAAWHPRTSESPIHRWILEQLKVI</sequence>
<dbReference type="Gene3D" id="1.10.10.10">
    <property type="entry name" value="Winged helix-like DNA-binding domain superfamily/Winged helix DNA-binding domain"/>
    <property type="match status" value="1"/>
</dbReference>
<evidence type="ECO:0000256" key="1">
    <source>
        <dbReference type="ARBA" id="ARBA00009437"/>
    </source>
</evidence>
<dbReference type="GO" id="GO:0003677">
    <property type="term" value="F:DNA binding"/>
    <property type="evidence" value="ECO:0007669"/>
    <property type="project" value="UniProtKB-KW"/>
</dbReference>
<feature type="domain" description="HTH lysR-type" evidence="5">
    <location>
        <begin position="29"/>
        <end position="86"/>
    </location>
</feature>
<dbReference type="InterPro" id="IPR050389">
    <property type="entry name" value="LysR-type_TF"/>
</dbReference>
<gene>
    <name evidence="6" type="ORF">PTRA_a2938</name>
</gene>
<reference evidence="6 7" key="1">
    <citation type="submission" date="2015-03" db="EMBL/GenBank/DDBJ databases">
        <authorList>
            <person name="Murphy D."/>
        </authorList>
    </citation>
    <scope>NUCLEOTIDE SEQUENCE [LARGE SCALE GENOMIC DNA]</scope>
    <source>
        <strain evidence="6 7">KMM 520</strain>
    </source>
</reference>
<keyword evidence="4" id="KW-0804">Transcription</keyword>
<evidence type="ECO:0000259" key="5">
    <source>
        <dbReference type="PROSITE" id="PS50931"/>
    </source>
</evidence>
<dbReference type="InterPro" id="IPR036388">
    <property type="entry name" value="WH-like_DNA-bd_sf"/>
</dbReference>
<dbReference type="PRINTS" id="PR00039">
    <property type="entry name" value="HTHLYSR"/>
</dbReference>
<dbReference type="PANTHER" id="PTHR30118">
    <property type="entry name" value="HTH-TYPE TRANSCRIPTIONAL REGULATOR LEUO-RELATED"/>
    <property type="match status" value="1"/>
</dbReference>
<dbReference type="PANTHER" id="PTHR30118:SF15">
    <property type="entry name" value="TRANSCRIPTIONAL REGULATORY PROTEIN"/>
    <property type="match status" value="1"/>
</dbReference>
<evidence type="ECO:0000313" key="7">
    <source>
        <dbReference type="Proteomes" id="UP000065261"/>
    </source>
</evidence>
<dbReference type="GO" id="GO:0003700">
    <property type="term" value="F:DNA-binding transcription factor activity"/>
    <property type="evidence" value="ECO:0007669"/>
    <property type="project" value="InterPro"/>
</dbReference>
<dbReference type="Pfam" id="PF03466">
    <property type="entry name" value="LysR_substrate"/>
    <property type="match status" value="1"/>
</dbReference>
<dbReference type="InterPro" id="IPR005119">
    <property type="entry name" value="LysR_subst-bd"/>
</dbReference>
<dbReference type="PROSITE" id="PS50931">
    <property type="entry name" value="HTH_LYSR"/>
    <property type="match status" value="1"/>
</dbReference>
<dbReference type="CDD" id="cd08461">
    <property type="entry name" value="PBP2_DntR_like_3"/>
    <property type="match status" value="1"/>
</dbReference>
<dbReference type="EMBL" id="CP011034">
    <property type="protein sequence ID" value="ALS33976.1"/>
    <property type="molecule type" value="Genomic_DNA"/>
</dbReference>
<comment type="similarity">
    <text evidence="1">Belongs to the LysR transcriptional regulatory family.</text>
</comment>
<dbReference type="Gene3D" id="3.40.190.10">
    <property type="entry name" value="Periplasmic binding protein-like II"/>
    <property type="match status" value="2"/>
</dbReference>
<evidence type="ECO:0000313" key="6">
    <source>
        <dbReference type="EMBL" id="ALS33976.1"/>
    </source>
</evidence>
<evidence type="ECO:0000256" key="3">
    <source>
        <dbReference type="ARBA" id="ARBA00023125"/>
    </source>
</evidence>
<dbReference type="InterPro" id="IPR036390">
    <property type="entry name" value="WH_DNA-bd_sf"/>
</dbReference>
<dbReference type="AlphaFoldDB" id="A0A0U2WZZ8"/>
<dbReference type="Proteomes" id="UP000065261">
    <property type="component" value="Chromosome I"/>
</dbReference>
<name>A0A0U2WZZ8_9GAMM</name>
<organism evidence="6">
    <name type="scientific">Pseudoalteromonas translucida KMM 520</name>
    <dbReference type="NCBI Taxonomy" id="1315283"/>
    <lineage>
        <taxon>Bacteria</taxon>
        <taxon>Pseudomonadati</taxon>
        <taxon>Pseudomonadota</taxon>
        <taxon>Gammaproteobacteria</taxon>
        <taxon>Alteromonadales</taxon>
        <taxon>Pseudoalteromonadaceae</taxon>
        <taxon>Pseudoalteromonas</taxon>
    </lineage>
</organism>
<protein>
    <recommendedName>
        <fullName evidence="5">HTH lysR-type domain-containing protein</fullName>
    </recommendedName>
</protein>
<keyword evidence="3" id="KW-0238">DNA-binding</keyword>
<keyword evidence="2" id="KW-0805">Transcription regulation</keyword>
<dbReference type="KEGG" id="ptn:PTRA_a2938"/>